<keyword evidence="7" id="KW-1185">Reference proteome</keyword>
<evidence type="ECO:0000313" key="6">
    <source>
        <dbReference type="EMBL" id="ROP90955.1"/>
    </source>
</evidence>
<evidence type="ECO:0000256" key="1">
    <source>
        <dbReference type="ARBA" id="ARBA00004141"/>
    </source>
</evidence>
<keyword evidence="2 5" id="KW-0812">Transmembrane</keyword>
<dbReference type="PANTHER" id="PTHR43483">
    <property type="entry name" value="MEMBRANE TRANSPORTER PROTEIN HI_0806-RELATED"/>
    <property type="match status" value="1"/>
</dbReference>
<organism evidence="6 7">
    <name type="scientific">Stella humosa</name>
    <dbReference type="NCBI Taxonomy" id="94"/>
    <lineage>
        <taxon>Bacteria</taxon>
        <taxon>Pseudomonadati</taxon>
        <taxon>Pseudomonadota</taxon>
        <taxon>Alphaproteobacteria</taxon>
        <taxon>Rhodospirillales</taxon>
        <taxon>Stellaceae</taxon>
        <taxon>Stella</taxon>
    </lineage>
</organism>
<feature type="transmembrane region" description="Helical" evidence="5">
    <location>
        <begin position="112"/>
        <end position="131"/>
    </location>
</feature>
<evidence type="ECO:0000256" key="5">
    <source>
        <dbReference type="RuleBase" id="RU363041"/>
    </source>
</evidence>
<dbReference type="AlphaFoldDB" id="A0A3N1LP09"/>
<evidence type="ECO:0000256" key="2">
    <source>
        <dbReference type="ARBA" id="ARBA00022692"/>
    </source>
</evidence>
<name>A0A3N1LP09_9PROT</name>
<dbReference type="InterPro" id="IPR002781">
    <property type="entry name" value="TM_pro_TauE-like"/>
</dbReference>
<feature type="transmembrane region" description="Helical" evidence="5">
    <location>
        <begin position="255"/>
        <end position="272"/>
    </location>
</feature>
<evidence type="ECO:0000313" key="7">
    <source>
        <dbReference type="Proteomes" id="UP000278222"/>
    </source>
</evidence>
<dbReference type="Pfam" id="PF01925">
    <property type="entry name" value="TauE"/>
    <property type="match status" value="1"/>
</dbReference>
<dbReference type="GO" id="GO:0005886">
    <property type="term" value="C:plasma membrane"/>
    <property type="evidence" value="ECO:0007669"/>
    <property type="project" value="UniProtKB-SubCell"/>
</dbReference>
<dbReference type="EMBL" id="RJKX01000014">
    <property type="protein sequence ID" value="ROP90955.1"/>
    <property type="molecule type" value="Genomic_DNA"/>
</dbReference>
<evidence type="ECO:0000256" key="4">
    <source>
        <dbReference type="ARBA" id="ARBA00023136"/>
    </source>
</evidence>
<keyword evidence="5" id="KW-1003">Cell membrane</keyword>
<protein>
    <recommendedName>
        <fullName evidence="5">Probable membrane transporter protein</fullName>
    </recommendedName>
</protein>
<keyword evidence="3 5" id="KW-1133">Transmembrane helix</keyword>
<accession>A0A3N1LP09</accession>
<dbReference type="RefSeq" id="WP_123690477.1">
    <property type="nucleotide sequence ID" value="NZ_AP019700.1"/>
</dbReference>
<proteinExistence type="inferred from homology"/>
<reference evidence="6 7" key="1">
    <citation type="submission" date="2018-11" db="EMBL/GenBank/DDBJ databases">
        <title>Genomic Encyclopedia of Type Strains, Phase IV (KMG-IV): sequencing the most valuable type-strain genomes for metagenomic binning, comparative biology and taxonomic classification.</title>
        <authorList>
            <person name="Goeker M."/>
        </authorList>
    </citation>
    <scope>NUCLEOTIDE SEQUENCE [LARGE SCALE GENOMIC DNA]</scope>
    <source>
        <strain evidence="6 7">DSM 5900</strain>
    </source>
</reference>
<comment type="subcellular location">
    <subcellularLocation>
        <location evidence="5">Cell membrane</location>
        <topology evidence="5">Multi-pass membrane protein</topology>
    </subcellularLocation>
    <subcellularLocation>
        <location evidence="1">Membrane</location>
        <topology evidence="1">Multi-pass membrane protein</topology>
    </subcellularLocation>
</comment>
<dbReference type="OrthoDB" id="457670at2"/>
<keyword evidence="4 5" id="KW-0472">Membrane</keyword>
<feature type="transmembrane region" description="Helical" evidence="5">
    <location>
        <begin position="86"/>
        <end position="105"/>
    </location>
</feature>
<evidence type="ECO:0000256" key="3">
    <source>
        <dbReference type="ARBA" id="ARBA00022989"/>
    </source>
</evidence>
<feature type="transmembrane region" description="Helical" evidence="5">
    <location>
        <begin position="189"/>
        <end position="208"/>
    </location>
</feature>
<comment type="similarity">
    <text evidence="5">Belongs to the 4-toluene sulfonate uptake permease (TSUP) (TC 2.A.102) family.</text>
</comment>
<sequence length="273" mass="28009">MQDPLFLVTLALCAALVGAFAGFLAGLLGVGGGIVIVPMLYMALGLLDVDESVRMHTAVATSLATLIPTAWNSMRSHRAKGAVDDQFLRSWGPWILTGACVGILLGGGAKPAVLTAVFGLVALVVAIHMAVVSGEARVADRLPEGAARIPMAVGIGGFSAIMGIGGGTLAVPLLTLFNYPIRRAIGTSSAVGLIVGIPGAIGFAIAGWGVPDRLPWSLGYVSLVGFIMLAPTQTLMAPVGARLAHAIPQAAMRRVFAAFLAIVSLRMLWSAFG</sequence>
<dbReference type="Proteomes" id="UP000278222">
    <property type="component" value="Unassembled WGS sequence"/>
</dbReference>
<feature type="transmembrane region" description="Helical" evidence="5">
    <location>
        <begin position="220"/>
        <end position="243"/>
    </location>
</feature>
<dbReference type="PANTHER" id="PTHR43483:SF3">
    <property type="entry name" value="MEMBRANE TRANSPORTER PROTEIN HI_0806-RELATED"/>
    <property type="match status" value="1"/>
</dbReference>
<gene>
    <name evidence="6" type="ORF">EDC65_2815</name>
</gene>
<comment type="caution">
    <text evidence="6">The sequence shown here is derived from an EMBL/GenBank/DDBJ whole genome shotgun (WGS) entry which is preliminary data.</text>
</comment>
<feature type="transmembrane region" description="Helical" evidence="5">
    <location>
        <begin position="56"/>
        <end position="74"/>
    </location>
</feature>
<feature type="transmembrane region" description="Helical" evidence="5">
    <location>
        <begin position="151"/>
        <end position="177"/>
    </location>
</feature>